<evidence type="ECO:0000256" key="4">
    <source>
        <dbReference type="ARBA" id="ARBA00022597"/>
    </source>
</evidence>
<keyword evidence="7 8" id="KW-0472">Membrane</keyword>
<evidence type="ECO:0000256" key="6">
    <source>
        <dbReference type="ARBA" id="ARBA00022989"/>
    </source>
</evidence>
<dbReference type="InterPro" id="IPR036259">
    <property type="entry name" value="MFS_trans_sf"/>
</dbReference>
<feature type="transmembrane region" description="Helical" evidence="8">
    <location>
        <begin position="111"/>
        <end position="130"/>
    </location>
</feature>
<dbReference type="PANTHER" id="PTHR48021:SF93">
    <property type="entry name" value="SUGAR TRANSPORTER ERD6-LIKE 1-RELATED"/>
    <property type="match status" value="1"/>
</dbReference>
<comment type="subcellular location">
    <subcellularLocation>
        <location evidence="1">Membrane</location>
        <topology evidence="1">Multi-pass membrane protein</topology>
    </subcellularLocation>
</comment>
<dbReference type="InParanoid" id="A0A7N2LR12"/>
<evidence type="ECO:0000256" key="5">
    <source>
        <dbReference type="ARBA" id="ARBA00022692"/>
    </source>
</evidence>
<keyword evidence="10" id="KW-1185">Reference proteome</keyword>
<dbReference type="GO" id="GO:0016020">
    <property type="term" value="C:membrane"/>
    <property type="evidence" value="ECO:0007669"/>
    <property type="project" value="UniProtKB-SubCell"/>
</dbReference>
<dbReference type="InterPro" id="IPR050549">
    <property type="entry name" value="MFS_Trehalose_Transporter"/>
</dbReference>
<evidence type="ECO:0000256" key="2">
    <source>
        <dbReference type="ARBA" id="ARBA00010992"/>
    </source>
</evidence>
<dbReference type="EMBL" id="LRBV02000005">
    <property type="status" value="NOT_ANNOTATED_CDS"/>
    <property type="molecule type" value="Genomic_DNA"/>
</dbReference>
<reference evidence="9" key="2">
    <citation type="submission" date="2021-01" db="UniProtKB">
        <authorList>
            <consortium name="EnsemblPlants"/>
        </authorList>
    </citation>
    <scope>IDENTIFICATION</scope>
</reference>
<protein>
    <recommendedName>
        <fullName evidence="11">Major facilitator superfamily (MFS) profile domain-containing protein</fullName>
    </recommendedName>
</protein>
<dbReference type="InterPro" id="IPR005828">
    <property type="entry name" value="MFS_sugar_transport-like"/>
</dbReference>
<dbReference type="PROSITE" id="PS00216">
    <property type="entry name" value="SUGAR_TRANSPORT_1"/>
    <property type="match status" value="1"/>
</dbReference>
<name>A0A7N2LR12_QUELO</name>
<proteinExistence type="inferred from homology"/>
<evidence type="ECO:0000313" key="9">
    <source>
        <dbReference type="EnsemblPlants" id="QL05p049490:mrna"/>
    </source>
</evidence>
<evidence type="ECO:0000256" key="1">
    <source>
        <dbReference type="ARBA" id="ARBA00004141"/>
    </source>
</evidence>
<dbReference type="Pfam" id="PF00083">
    <property type="entry name" value="Sugar_tr"/>
    <property type="match status" value="1"/>
</dbReference>
<evidence type="ECO:0000256" key="8">
    <source>
        <dbReference type="SAM" id="Phobius"/>
    </source>
</evidence>
<organism evidence="9 10">
    <name type="scientific">Quercus lobata</name>
    <name type="common">Valley oak</name>
    <dbReference type="NCBI Taxonomy" id="97700"/>
    <lineage>
        <taxon>Eukaryota</taxon>
        <taxon>Viridiplantae</taxon>
        <taxon>Streptophyta</taxon>
        <taxon>Embryophyta</taxon>
        <taxon>Tracheophyta</taxon>
        <taxon>Spermatophyta</taxon>
        <taxon>Magnoliopsida</taxon>
        <taxon>eudicotyledons</taxon>
        <taxon>Gunneridae</taxon>
        <taxon>Pentapetalae</taxon>
        <taxon>rosids</taxon>
        <taxon>fabids</taxon>
        <taxon>Fagales</taxon>
        <taxon>Fagaceae</taxon>
        <taxon>Quercus</taxon>
    </lineage>
</organism>
<sequence>MCMVYSPCCFLINDEYMRTLEILSKKLKFVEVDPMVKASKALKDVQPELEKYSVFGSSLTIGGVIGGLVSGRIADLFGRKGAMWFSEIFSLVGWLAIAFGKNIWWLDLGRLSLGIGIGIFSYVVHIAEVTPTNLRGPFASANESAVAPSLWCFTNVFHRKYHYLAYPSINRYYSMSCTTNGIILRSRVS</sequence>
<keyword evidence="3" id="KW-0813">Transport</keyword>
<dbReference type="AlphaFoldDB" id="A0A7N2LR12"/>
<keyword evidence="4" id="KW-0762">Sugar transport</keyword>
<dbReference type="OMA" id="LINDEYM"/>
<keyword evidence="5 8" id="KW-0812">Transmembrane</keyword>
<feature type="transmembrane region" description="Helical" evidence="8">
    <location>
        <begin position="81"/>
        <end position="99"/>
    </location>
</feature>
<dbReference type="PANTHER" id="PTHR48021">
    <property type="match status" value="1"/>
</dbReference>
<dbReference type="Proteomes" id="UP000594261">
    <property type="component" value="Chromosome 5"/>
</dbReference>
<dbReference type="Gramene" id="QL05p049490:mrna">
    <property type="protein sequence ID" value="QL05p049490:mrna"/>
    <property type="gene ID" value="QL05p049490"/>
</dbReference>
<evidence type="ECO:0008006" key="11">
    <source>
        <dbReference type="Google" id="ProtNLM"/>
    </source>
</evidence>
<dbReference type="InterPro" id="IPR005829">
    <property type="entry name" value="Sugar_transporter_CS"/>
</dbReference>
<evidence type="ECO:0000256" key="3">
    <source>
        <dbReference type="ARBA" id="ARBA00022448"/>
    </source>
</evidence>
<feature type="transmembrane region" description="Helical" evidence="8">
    <location>
        <begin position="52"/>
        <end position="69"/>
    </location>
</feature>
<evidence type="ECO:0000256" key="7">
    <source>
        <dbReference type="ARBA" id="ARBA00023136"/>
    </source>
</evidence>
<evidence type="ECO:0000313" key="10">
    <source>
        <dbReference type="Proteomes" id="UP000594261"/>
    </source>
</evidence>
<comment type="similarity">
    <text evidence="2">Belongs to the major facilitator superfamily. Sugar transporter (TC 2.A.1.1) family.</text>
</comment>
<dbReference type="Gene3D" id="1.20.1250.20">
    <property type="entry name" value="MFS general substrate transporter like domains"/>
    <property type="match status" value="1"/>
</dbReference>
<reference evidence="9 10" key="1">
    <citation type="journal article" date="2016" name="G3 (Bethesda)">
        <title>First Draft Assembly and Annotation of the Genome of a California Endemic Oak Quercus lobata Nee (Fagaceae).</title>
        <authorList>
            <person name="Sork V.L."/>
            <person name="Fitz-Gibbon S.T."/>
            <person name="Puiu D."/>
            <person name="Crepeau M."/>
            <person name="Gugger P.F."/>
            <person name="Sherman R."/>
            <person name="Stevens K."/>
            <person name="Langley C.H."/>
            <person name="Pellegrini M."/>
            <person name="Salzberg S.L."/>
        </authorList>
    </citation>
    <scope>NUCLEOTIDE SEQUENCE [LARGE SCALE GENOMIC DNA]</scope>
    <source>
        <strain evidence="9 10">cv. SW786</strain>
    </source>
</reference>
<dbReference type="SUPFAM" id="SSF103473">
    <property type="entry name" value="MFS general substrate transporter"/>
    <property type="match status" value="1"/>
</dbReference>
<dbReference type="EnsemblPlants" id="QL05p049490:mrna">
    <property type="protein sequence ID" value="QL05p049490:mrna"/>
    <property type="gene ID" value="QL05p049490"/>
</dbReference>
<dbReference type="GO" id="GO:0022857">
    <property type="term" value="F:transmembrane transporter activity"/>
    <property type="evidence" value="ECO:0007669"/>
    <property type="project" value="InterPro"/>
</dbReference>
<accession>A0A7N2LR12</accession>
<keyword evidence="6 8" id="KW-1133">Transmembrane helix</keyword>